<evidence type="ECO:0000313" key="1">
    <source>
        <dbReference type="EMBL" id="KFM59598.1"/>
    </source>
</evidence>
<keyword evidence="2" id="KW-1185">Reference proteome</keyword>
<dbReference type="InterPro" id="IPR005312">
    <property type="entry name" value="DUF1759"/>
</dbReference>
<reference evidence="1 2" key="1">
    <citation type="submission" date="2013-11" db="EMBL/GenBank/DDBJ databases">
        <title>Genome sequencing of Stegodyphus mimosarum.</title>
        <authorList>
            <person name="Bechsgaard J."/>
        </authorList>
    </citation>
    <scope>NUCLEOTIDE SEQUENCE [LARGE SCALE GENOMIC DNA]</scope>
</reference>
<organism evidence="1 2">
    <name type="scientific">Stegodyphus mimosarum</name>
    <name type="common">African social velvet spider</name>
    <dbReference type="NCBI Taxonomy" id="407821"/>
    <lineage>
        <taxon>Eukaryota</taxon>
        <taxon>Metazoa</taxon>
        <taxon>Ecdysozoa</taxon>
        <taxon>Arthropoda</taxon>
        <taxon>Chelicerata</taxon>
        <taxon>Arachnida</taxon>
        <taxon>Araneae</taxon>
        <taxon>Araneomorphae</taxon>
        <taxon>Entelegynae</taxon>
        <taxon>Eresoidea</taxon>
        <taxon>Eresidae</taxon>
        <taxon>Stegodyphus</taxon>
    </lineage>
</organism>
<gene>
    <name evidence="1" type="ORF">X975_10845</name>
</gene>
<name>A0A087T3A9_STEMI</name>
<dbReference type="Pfam" id="PF03564">
    <property type="entry name" value="DUF1759"/>
    <property type="match status" value="1"/>
</dbReference>
<protein>
    <submittedName>
        <fullName evidence="1">Uncharacterized protein</fullName>
    </submittedName>
</protein>
<accession>A0A087T3A9</accession>
<dbReference type="AlphaFoldDB" id="A0A087T3A9"/>
<feature type="non-terminal residue" evidence="1">
    <location>
        <position position="117"/>
    </location>
</feature>
<proteinExistence type="predicted"/>
<dbReference type="OrthoDB" id="7444419at2759"/>
<dbReference type="EMBL" id="KK113222">
    <property type="protein sequence ID" value="KFM59598.1"/>
    <property type="molecule type" value="Genomic_DNA"/>
</dbReference>
<dbReference type="Proteomes" id="UP000054359">
    <property type="component" value="Unassembled WGS sequence"/>
</dbReference>
<sequence>MEKINHESAVELRKLLDNVSRNIRALKHWSIERHTFSDLILINLILPKLDKETRKLFEMSLNTTEPPNWTDFIAFLEKRCQVLENTNKITNLNSRSFTPNVKAKGFLVNSKRTSTNN</sequence>
<evidence type="ECO:0000313" key="2">
    <source>
        <dbReference type="Proteomes" id="UP000054359"/>
    </source>
</evidence>